<dbReference type="InterPro" id="IPR022161">
    <property type="entry name" value="Helicase_IV_N"/>
</dbReference>
<proteinExistence type="inferred from homology"/>
<dbReference type="InterPro" id="IPR027417">
    <property type="entry name" value="P-loop_NTPase"/>
</dbReference>
<evidence type="ECO:0000256" key="7">
    <source>
        <dbReference type="ARBA" id="ARBA00034617"/>
    </source>
</evidence>
<dbReference type="RefSeq" id="WP_265673935.1">
    <property type="nucleotide sequence ID" value="NZ_JAKRRY010000005.1"/>
</dbReference>
<dbReference type="Gene3D" id="1.10.10.160">
    <property type="match status" value="1"/>
</dbReference>
<evidence type="ECO:0000256" key="5">
    <source>
        <dbReference type="ARBA" id="ARBA00022840"/>
    </source>
</evidence>
<comment type="similarity">
    <text evidence="1">Belongs to the helicase family. UvrD subfamily.</text>
</comment>
<dbReference type="GO" id="GO:0003677">
    <property type="term" value="F:DNA binding"/>
    <property type="evidence" value="ECO:0007669"/>
    <property type="project" value="InterPro"/>
</dbReference>
<dbReference type="NCBIfam" id="NF008276">
    <property type="entry name" value="PRK11054.1"/>
    <property type="match status" value="1"/>
</dbReference>
<sequence length="690" mass="79623">MHLTASPTAEIFTQHEFRSIELDEHSLTLHSARAEVRIPFCEWSGKLSVKRGVFWSSVTVYSHETDARQLCWVVQGLPWLKAQEFAKYAVSCYQLWHENQCRLLNEQLPKWEDELRRLSALPRFLPHSSVEQWKRTVNTQFLDMNMSVSEAIRRMPKRVNALLPWLDNTSDTLQARNHTWLENECENWQVLFAQSESSPLNHSQQLAVLHNNDHNLVLAGAGSGKTSVLMARVSYLLQSHLAQPEQILLVAFGRDAANEMKQRLVAKLGQTADSISVLTFHQLGLKLLNQSGKMSTSLTPLATEKAQKNAWCVDWLKKHWMTPTNYKRWQKHLSRWPIAYLKGDDELGSQSENPKLIAWLEQQLDQLISSSLTKKSIQEHIVDNEDYARLNSELMLCWPCYQAWQKMLKENSQIDFTSMITQATKVIESKQFSSAWKYIMVDEYQDISPDRLALIQGLCEQSSDENENTTLFAVGDDWQSIYQFTGADVDLTTGFSQRFPNASVHQLDTTYRFNNMLGDVANRFIQENPNQLEKALSSHRVVKQKSIIIENASRIEKILDDLNSKAKSNTSVLLLGRNHYHRPELFTDWQKQFTTLSLEFMTCHSSKGKEADYVILVNVDEGQFPAKRKYVHLNNALTDTTDTFPHAEERRLFYVALTRAKKKVWVTYQSSPSSFVKEIAEYEQVIVKKQ</sequence>
<evidence type="ECO:0000256" key="1">
    <source>
        <dbReference type="ARBA" id="ARBA00009922"/>
    </source>
</evidence>
<evidence type="ECO:0000256" key="2">
    <source>
        <dbReference type="ARBA" id="ARBA00022741"/>
    </source>
</evidence>
<keyword evidence="3 10" id="KW-0378">Hydrolase</keyword>
<comment type="caution">
    <text evidence="12">The sequence shown here is derived from an EMBL/GenBank/DDBJ whole genome shotgun (WGS) entry which is preliminary data.</text>
</comment>
<keyword evidence="5 10" id="KW-0067">ATP-binding</keyword>
<dbReference type="EC" id="5.6.2.4" evidence="8"/>
<dbReference type="InterPro" id="IPR013986">
    <property type="entry name" value="DExx_box_DNA_helicase_dom_sf"/>
</dbReference>
<evidence type="ECO:0000256" key="10">
    <source>
        <dbReference type="PROSITE-ProRule" id="PRU00560"/>
    </source>
</evidence>
<evidence type="ECO:0000313" key="13">
    <source>
        <dbReference type="Proteomes" id="UP001155587"/>
    </source>
</evidence>
<dbReference type="GO" id="GO:0043138">
    <property type="term" value="F:3'-5' DNA helicase activity"/>
    <property type="evidence" value="ECO:0007669"/>
    <property type="project" value="UniProtKB-EC"/>
</dbReference>
<dbReference type="PROSITE" id="PS51198">
    <property type="entry name" value="UVRD_HELICASE_ATP_BIND"/>
    <property type="match status" value="1"/>
</dbReference>
<dbReference type="GO" id="GO:0005524">
    <property type="term" value="F:ATP binding"/>
    <property type="evidence" value="ECO:0007669"/>
    <property type="project" value="UniProtKB-UniRule"/>
</dbReference>
<keyword evidence="4 10" id="KW-0347">Helicase</keyword>
<feature type="domain" description="UvrD-like helicase ATP-binding" evidence="11">
    <location>
        <begin position="198"/>
        <end position="514"/>
    </location>
</feature>
<dbReference type="GO" id="GO:0000725">
    <property type="term" value="P:recombinational repair"/>
    <property type="evidence" value="ECO:0007669"/>
    <property type="project" value="TreeGrafter"/>
</dbReference>
<dbReference type="PANTHER" id="PTHR11070:SF63">
    <property type="entry name" value="DNA HELICASE IV"/>
    <property type="match status" value="1"/>
</dbReference>
<organism evidence="12 13">
    <name type="scientific">Vibrio qingdaonensis</name>
    <dbReference type="NCBI Taxonomy" id="2829491"/>
    <lineage>
        <taxon>Bacteria</taxon>
        <taxon>Pseudomonadati</taxon>
        <taxon>Pseudomonadota</taxon>
        <taxon>Gammaproteobacteria</taxon>
        <taxon>Vibrionales</taxon>
        <taxon>Vibrionaceae</taxon>
        <taxon>Vibrio</taxon>
    </lineage>
</organism>
<dbReference type="GO" id="GO:0016787">
    <property type="term" value="F:hydrolase activity"/>
    <property type="evidence" value="ECO:0007669"/>
    <property type="project" value="UniProtKB-UniRule"/>
</dbReference>
<dbReference type="GO" id="GO:0005829">
    <property type="term" value="C:cytosol"/>
    <property type="evidence" value="ECO:0007669"/>
    <property type="project" value="TreeGrafter"/>
</dbReference>
<dbReference type="Gene3D" id="3.40.50.300">
    <property type="entry name" value="P-loop containing nucleotide triphosphate hydrolases"/>
    <property type="match status" value="2"/>
</dbReference>
<dbReference type="SUPFAM" id="SSF52540">
    <property type="entry name" value="P-loop containing nucleoside triphosphate hydrolases"/>
    <property type="match status" value="1"/>
</dbReference>
<evidence type="ECO:0000259" key="11">
    <source>
        <dbReference type="PROSITE" id="PS51198"/>
    </source>
</evidence>
<evidence type="ECO:0000256" key="8">
    <source>
        <dbReference type="ARBA" id="ARBA00034808"/>
    </source>
</evidence>
<dbReference type="AlphaFoldDB" id="A0A9X3CLC5"/>
<dbReference type="CDD" id="cd18807">
    <property type="entry name" value="SF1_C_UvrD"/>
    <property type="match status" value="1"/>
</dbReference>
<dbReference type="Pfam" id="PF13361">
    <property type="entry name" value="UvrD_C"/>
    <property type="match status" value="1"/>
</dbReference>
<evidence type="ECO:0000256" key="4">
    <source>
        <dbReference type="ARBA" id="ARBA00022806"/>
    </source>
</evidence>
<dbReference type="InterPro" id="IPR014017">
    <property type="entry name" value="DNA_helicase_UvrD-like_C"/>
</dbReference>
<dbReference type="InterPro" id="IPR000212">
    <property type="entry name" value="DNA_helicase_UvrD/REP"/>
</dbReference>
<dbReference type="Pfam" id="PF12462">
    <property type="entry name" value="Helicase_IV_N"/>
    <property type="match status" value="1"/>
</dbReference>
<feature type="binding site" evidence="10">
    <location>
        <begin position="219"/>
        <end position="226"/>
    </location>
    <ligand>
        <name>ATP</name>
        <dbReference type="ChEBI" id="CHEBI:30616"/>
    </ligand>
</feature>
<dbReference type="EMBL" id="JAKRRY010000005">
    <property type="protein sequence ID" value="MCW8345523.1"/>
    <property type="molecule type" value="Genomic_DNA"/>
</dbReference>
<keyword evidence="13" id="KW-1185">Reference proteome</keyword>
<comment type="catalytic activity">
    <reaction evidence="7">
        <text>Couples ATP hydrolysis with the unwinding of duplex DNA by translocating in the 3'-5' direction.</text>
        <dbReference type="EC" id="5.6.2.4"/>
    </reaction>
</comment>
<dbReference type="Proteomes" id="UP001155587">
    <property type="component" value="Unassembled WGS sequence"/>
</dbReference>
<keyword evidence="2 10" id="KW-0547">Nucleotide-binding</keyword>
<evidence type="ECO:0000256" key="9">
    <source>
        <dbReference type="ARBA" id="ARBA00048988"/>
    </source>
</evidence>
<evidence type="ECO:0000256" key="3">
    <source>
        <dbReference type="ARBA" id="ARBA00022801"/>
    </source>
</evidence>
<dbReference type="CDD" id="cd17932">
    <property type="entry name" value="DEXQc_UvrD"/>
    <property type="match status" value="1"/>
</dbReference>
<reference evidence="12" key="1">
    <citation type="submission" date="2022-02" db="EMBL/GenBank/DDBJ databases">
        <title>Vibrio sp. nov, a new bacterium isolated from seawater.</title>
        <authorList>
            <person name="Yuan Y."/>
        </authorList>
    </citation>
    <scope>NUCLEOTIDE SEQUENCE</scope>
    <source>
        <strain evidence="12">ZSDZ65</strain>
    </source>
</reference>
<dbReference type="PANTHER" id="PTHR11070">
    <property type="entry name" value="UVRD / RECB / PCRA DNA HELICASE FAMILY MEMBER"/>
    <property type="match status" value="1"/>
</dbReference>
<evidence type="ECO:0000313" key="12">
    <source>
        <dbReference type="EMBL" id="MCW8345523.1"/>
    </source>
</evidence>
<dbReference type="FunFam" id="3.40.50.300:FF:000975">
    <property type="entry name" value="DNA helicase"/>
    <property type="match status" value="1"/>
</dbReference>
<evidence type="ECO:0000256" key="6">
    <source>
        <dbReference type="ARBA" id="ARBA00023235"/>
    </source>
</evidence>
<comment type="catalytic activity">
    <reaction evidence="9">
        <text>ATP + H2O = ADP + phosphate + H(+)</text>
        <dbReference type="Rhea" id="RHEA:13065"/>
        <dbReference type="ChEBI" id="CHEBI:15377"/>
        <dbReference type="ChEBI" id="CHEBI:15378"/>
        <dbReference type="ChEBI" id="CHEBI:30616"/>
        <dbReference type="ChEBI" id="CHEBI:43474"/>
        <dbReference type="ChEBI" id="CHEBI:456216"/>
        <dbReference type="EC" id="5.6.2.4"/>
    </reaction>
</comment>
<keyword evidence="6" id="KW-0413">Isomerase</keyword>
<name>A0A9X3CLC5_9VIBR</name>
<accession>A0A9X3CLC5</accession>
<protein>
    <recommendedName>
        <fullName evidence="8">DNA 3'-5' helicase</fullName>
        <ecNumber evidence="8">5.6.2.4</ecNumber>
    </recommendedName>
</protein>
<gene>
    <name evidence="12" type="primary">helD</name>
    <name evidence="12" type="ORF">MD535_05760</name>
</gene>
<dbReference type="Pfam" id="PF00580">
    <property type="entry name" value="UvrD-helicase"/>
    <property type="match status" value="1"/>
</dbReference>
<dbReference type="InterPro" id="IPR014016">
    <property type="entry name" value="UvrD-like_ATP-bd"/>
</dbReference>